<comment type="caution">
    <text evidence="1">The sequence shown here is derived from an EMBL/GenBank/DDBJ whole genome shotgun (WGS) entry which is preliminary data.</text>
</comment>
<keyword evidence="2" id="KW-1185">Reference proteome</keyword>
<dbReference type="Pfam" id="PF06097">
    <property type="entry name" value="DUF945"/>
    <property type="match status" value="1"/>
</dbReference>
<accession>A0A1V3J9L8</accession>
<dbReference type="EMBL" id="MLHN01000003">
    <property type="protein sequence ID" value="OOF51777.1"/>
    <property type="molecule type" value="Genomic_DNA"/>
</dbReference>
<dbReference type="InterPro" id="IPR010352">
    <property type="entry name" value="DUF945"/>
</dbReference>
<evidence type="ECO:0000313" key="1">
    <source>
        <dbReference type="EMBL" id="OOF51777.1"/>
    </source>
</evidence>
<reference evidence="1 2" key="1">
    <citation type="submission" date="2016-10" db="EMBL/GenBank/DDBJ databases">
        <title>Rodentibacter gen. nov. and new species.</title>
        <authorList>
            <person name="Christensen H."/>
        </authorList>
    </citation>
    <scope>NUCLEOTIDE SEQUENCE [LARGE SCALE GENOMIC DNA]</scope>
    <source>
        <strain evidence="2">ppn416</strain>
    </source>
</reference>
<sequence>MKKSKIAMSVVAVLALAWVGGTWFTGQKAEVAYQRQIDQANQRFQTLELSDTFKVEFKNKQFERGFFSSQIEDEAVITLPQDEKQWIIPFSTTLYHGPLPLNQLVKFNLMPTMFSLEGTMGKNETTQPLFDVIKSDKLIQYQSSTNYDLTTKGALKVLAGEFVGPKSDKNKLIWSDVVIGFEVNKDLSGMYDTSIDNVVFETKNPSDENNLESAKLQWKGIKSSTTFAPTKWAYLYTGKGTSSIESVEMTNLAQNGTAISFMEKGVRGTSEVTLDNDFLSLKGTNNIDSFIIDSKNLGKVAYNFELNHLEANAINALFESLIKVLKEGSIGNISMLNQIVETWGKQYGMAIFNHQPQLKFNPISVSDDQGKVALELNVALAKEPKFDFMRSHLYQQFTDFSIDIQVDKATAENLMMKFVSEEDKASTKAKIEEMAAEVASKGIAVNNEKSVVMKLVLENGELKLNGQPVPEEQVQGVIFMLLMGAAMQR</sequence>
<organism evidence="1 2">
    <name type="scientific">Rodentibacter genomosp. 1</name>
    <dbReference type="NCBI Taxonomy" id="1908264"/>
    <lineage>
        <taxon>Bacteria</taxon>
        <taxon>Pseudomonadati</taxon>
        <taxon>Pseudomonadota</taxon>
        <taxon>Gammaproteobacteria</taxon>
        <taxon>Pasteurellales</taxon>
        <taxon>Pasteurellaceae</taxon>
        <taxon>Rodentibacter</taxon>
    </lineage>
</organism>
<protein>
    <recommendedName>
        <fullName evidence="3">GTP-binding protein</fullName>
    </recommendedName>
</protein>
<evidence type="ECO:0008006" key="3">
    <source>
        <dbReference type="Google" id="ProtNLM"/>
    </source>
</evidence>
<gene>
    <name evidence="1" type="ORF">BKK54_02020</name>
</gene>
<evidence type="ECO:0000313" key="2">
    <source>
        <dbReference type="Proteomes" id="UP000188481"/>
    </source>
</evidence>
<dbReference type="RefSeq" id="WP_077541035.1">
    <property type="nucleotide sequence ID" value="NZ_MLHN01000003.1"/>
</dbReference>
<dbReference type="STRING" id="1908264.BKK54_02020"/>
<dbReference type="AlphaFoldDB" id="A0A1V3J9L8"/>
<name>A0A1V3J9L8_9PAST</name>
<dbReference type="Proteomes" id="UP000188481">
    <property type="component" value="Unassembled WGS sequence"/>
</dbReference>
<proteinExistence type="predicted"/>